<evidence type="ECO:0000313" key="2">
    <source>
        <dbReference type="Proteomes" id="UP000003560"/>
    </source>
</evidence>
<dbReference type="STRING" id="445975.COLSTE_01482"/>
<reference evidence="1 2" key="2">
    <citation type="submission" date="2008-10" db="EMBL/GenBank/DDBJ databases">
        <authorList>
            <person name="Fulton L."/>
            <person name="Clifton S."/>
            <person name="Fulton B."/>
            <person name="Xu J."/>
            <person name="Minx P."/>
            <person name="Pepin K.H."/>
            <person name="Johnson M."/>
            <person name="Thiruvilangam P."/>
            <person name="Bhonagiri V."/>
            <person name="Nash W.E."/>
            <person name="Mardis E.R."/>
            <person name="Wilson R.K."/>
        </authorList>
    </citation>
    <scope>NUCLEOTIDE SEQUENCE [LARGE SCALE GENOMIC DNA]</scope>
    <source>
        <strain evidence="1 2">DSM 13279</strain>
    </source>
</reference>
<dbReference type="Proteomes" id="UP000003560">
    <property type="component" value="Unassembled WGS sequence"/>
</dbReference>
<protein>
    <submittedName>
        <fullName evidence="1">Uncharacterized protein</fullName>
    </submittedName>
</protein>
<comment type="caution">
    <text evidence="1">The sequence shown here is derived from an EMBL/GenBank/DDBJ whole genome shotgun (WGS) entry which is preliminary data.</text>
</comment>
<evidence type="ECO:0000313" key="1">
    <source>
        <dbReference type="EMBL" id="EEA90315.1"/>
    </source>
</evidence>
<keyword evidence="2" id="KW-1185">Reference proteome</keyword>
<sequence length="39" mass="4510">MNTLEGFSRAAVRVPLMTQKGRRPCGRRPFSCRVFRRAT</sequence>
<gene>
    <name evidence="1" type="ORF">COLSTE_01482</name>
</gene>
<accession>B6GBL9</accession>
<dbReference type="AlphaFoldDB" id="B6GBL9"/>
<dbReference type="EMBL" id="ABXJ01000078">
    <property type="protein sequence ID" value="EEA90315.1"/>
    <property type="molecule type" value="Genomic_DNA"/>
</dbReference>
<proteinExistence type="predicted"/>
<dbReference type="HOGENOM" id="CLU_3308006_0_0_11"/>
<name>B6GBL9_9ACTN</name>
<reference evidence="1 2" key="1">
    <citation type="submission" date="2008-10" db="EMBL/GenBank/DDBJ databases">
        <title>Draft genome sequence of Collinsella stercoris (DSM 13279).</title>
        <authorList>
            <person name="Sudarsanam P."/>
            <person name="Ley R."/>
            <person name="Guruge J."/>
            <person name="Turnbaugh P.J."/>
            <person name="Mahowald M."/>
            <person name="Liep D."/>
            <person name="Gordon J."/>
        </authorList>
    </citation>
    <scope>NUCLEOTIDE SEQUENCE [LARGE SCALE GENOMIC DNA]</scope>
    <source>
        <strain evidence="1 2">DSM 13279</strain>
    </source>
</reference>
<organism evidence="1 2">
    <name type="scientific">Collinsella stercoris DSM 13279</name>
    <dbReference type="NCBI Taxonomy" id="445975"/>
    <lineage>
        <taxon>Bacteria</taxon>
        <taxon>Bacillati</taxon>
        <taxon>Actinomycetota</taxon>
        <taxon>Coriobacteriia</taxon>
        <taxon>Coriobacteriales</taxon>
        <taxon>Coriobacteriaceae</taxon>
        <taxon>Collinsella</taxon>
    </lineage>
</organism>